<protein>
    <submittedName>
        <fullName evidence="2">Uncharacterized protein</fullName>
    </submittedName>
</protein>
<feature type="region of interest" description="Disordered" evidence="1">
    <location>
        <begin position="55"/>
        <end position="77"/>
    </location>
</feature>
<dbReference type="Proteomes" id="UP001497516">
    <property type="component" value="Chromosome 9"/>
</dbReference>
<dbReference type="AlphaFoldDB" id="A0AAV2GNP1"/>
<evidence type="ECO:0000313" key="2">
    <source>
        <dbReference type="EMBL" id="CAL1412431.1"/>
    </source>
</evidence>
<reference evidence="2 3" key="1">
    <citation type="submission" date="2024-04" db="EMBL/GenBank/DDBJ databases">
        <authorList>
            <person name="Fracassetti M."/>
        </authorList>
    </citation>
    <scope>NUCLEOTIDE SEQUENCE [LARGE SCALE GENOMIC DNA]</scope>
</reference>
<evidence type="ECO:0000313" key="3">
    <source>
        <dbReference type="Proteomes" id="UP001497516"/>
    </source>
</evidence>
<gene>
    <name evidence="2" type="ORF">LTRI10_LOCUS51728</name>
</gene>
<proteinExistence type="predicted"/>
<keyword evidence="3" id="KW-1185">Reference proteome</keyword>
<evidence type="ECO:0000256" key="1">
    <source>
        <dbReference type="SAM" id="MobiDB-lite"/>
    </source>
</evidence>
<sequence>MRYAFSQVEKSSSSSEMQLMDTQAIHDRSDEGAFPEVWRQSRGLEELLRFRRGLEDSGRRQKQKLSPGEWKFDSGGDWKTRCEYRNRSYRQENGNQNGEREELLN</sequence>
<dbReference type="EMBL" id="OZ034822">
    <property type="protein sequence ID" value="CAL1412431.1"/>
    <property type="molecule type" value="Genomic_DNA"/>
</dbReference>
<name>A0AAV2GNP1_9ROSI</name>
<accession>A0AAV2GNP1</accession>
<organism evidence="2 3">
    <name type="scientific">Linum trigynum</name>
    <dbReference type="NCBI Taxonomy" id="586398"/>
    <lineage>
        <taxon>Eukaryota</taxon>
        <taxon>Viridiplantae</taxon>
        <taxon>Streptophyta</taxon>
        <taxon>Embryophyta</taxon>
        <taxon>Tracheophyta</taxon>
        <taxon>Spermatophyta</taxon>
        <taxon>Magnoliopsida</taxon>
        <taxon>eudicotyledons</taxon>
        <taxon>Gunneridae</taxon>
        <taxon>Pentapetalae</taxon>
        <taxon>rosids</taxon>
        <taxon>fabids</taxon>
        <taxon>Malpighiales</taxon>
        <taxon>Linaceae</taxon>
        <taxon>Linum</taxon>
    </lineage>
</organism>